<keyword evidence="2" id="KW-0812">Transmembrane</keyword>
<feature type="compositionally biased region" description="Polar residues" evidence="1">
    <location>
        <begin position="18"/>
        <end position="28"/>
    </location>
</feature>
<dbReference type="EMBL" id="CP098740">
    <property type="protein sequence ID" value="UZK55236.1"/>
    <property type="molecule type" value="Genomic_DNA"/>
</dbReference>
<gene>
    <name evidence="3" type="ORF">NEH16_14805</name>
</gene>
<evidence type="ECO:0008006" key="5">
    <source>
        <dbReference type="Google" id="ProtNLM"/>
    </source>
</evidence>
<name>A0ABY6PTY2_9ACTN</name>
<organism evidence="3 4">
    <name type="scientific">Streptomyces drozdowiczii</name>
    <dbReference type="NCBI Taxonomy" id="202862"/>
    <lineage>
        <taxon>Bacteria</taxon>
        <taxon>Bacillati</taxon>
        <taxon>Actinomycetota</taxon>
        <taxon>Actinomycetes</taxon>
        <taxon>Kitasatosporales</taxon>
        <taxon>Streptomycetaceae</taxon>
        <taxon>Streptomyces</taxon>
    </lineage>
</organism>
<keyword evidence="4" id="KW-1185">Reference proteome</keyword>
<feature type="region of interest" description="Disordered" evidence="1">
    <location>
        <begin position="76"/>
        <end position="116"/>
    </location>
</feature>
<sequence>MSLGDEDGYGNDAGRTSDAYSTIGGTRQTRTRLPDGPTGDPYGPRRPARNSRSLITFAGVVILLLGAIAFANMGGDKDGSNGKSDTTSGAKADAAPTSPTGTKPVTGKNGTIPAGFAHDQQGAESAASNFAVALGSADMFVASSRQAIVQATHDPAVVGKLTEDLDAAYSPDFLKNVGLNADGAAPDGLTFVSRTVPVGTKVVEHTADSATIEVWCTGLVGMAGEGSTKPVTETWFTISEKLRWIGNDWKIESSSQTEGPTPVSGDNRASSADEIAGAVEGYGGFVYAR</sequence>
<protein>
    <recommendedName>
        <fullName evidence="5">Integral membrane protein</fullName>
    </recommendedName>
</protein>
<keyword evidence="2" id="KW-0472">Membrane</keyword>
<feature type="transmembrane region" description="Helical" evidence="2">
    <location>
        <begin position="54"/>
        <end position="74"/>
    </location>
</feature>
<feature type="region of interest" description="Disordered" evidence="1">
    <location>
        <begin position="1"/>
        <end position="49"/>
    </location>
</feature>
<evidence type="ECO:0000313" key="4">
    <source>
        <dbReference type="Proteomes" id="UP001164963"/>
    </source>
</evidence>
<evidence type="ECO:0000256" key="2">
    <source>
        <dbReference type="SAM" id="Phobius"/>
    </source>
</evidence>
<keyword evidence="2" id="KW-1133">Transmembrane helix</keyword>
<evidence type="ECO:0000313" key="3">
    <source>
        <dbReference type="EMBL" id="UZK55236.1"/>
    </source>
</evidence>
<accession>A0ABY6PTY2</accession>
<evidence type="ECO:0000256" key="1">
    <source>
        <dbReference type="SAM" id="MobiDB-lite"/>
    </source>
</evidence>
<dbReference type="Proteomes" id="UP001164963">
    <property type="component" value="Chromosome"/>
</dbReference>
<reference evidence="3" key="1">
    <citation type="journal article" date="2022" name="Front. Microbiol.">
        <title>Mirubactin C rescues the lethal effect of cell wall biosynthesis mutations in Bacillus subtilis.</title>
        <authorList>
            <person name="Kepplinger B."/>
            <person name="Wen X."/>
            <person name="Tyler A.R."/>
            <person name="Kim B.Y."/>
            <person name="Brown J."/>
            <person name="Banks P."/>
            <person name="Dashti Y."/>
            <person name="Mackenzie E.S."/>
            <person name="Wills C."/>
            <person name="Kawai Y."/>
            <person name="Waldron K.J."/>
            <person name="Allenby N.E.E."/>
            <person name="Wu L.J."/>
            <person name="Hall M.J."/>
            <person name="Errington J."/>
        </authorList>
    </citation>
    <scope>NUCLEOTIDE SEQUENCE</scope>
    <source>
        <strain evidence="3">MDA8-470</strain>
    </source>
</reference>
<proteinExistence type="predicted"/>
<dbReference type="RefSeq" id="WP_265542783.1">
    <property type="nucleotide sequence ID" value="NZ_CP098740.1"/>
</dbReference>